<accession>A0AAN9RK01</accession>
<reference evidence="1 2" key="1">
    <citation type="submission" date="2024-01" db="EMBL/GenBank/DDBJ databases">
        <title>The genomes of 5 underutilized Papilionoideae crops provide insights into root nodulation and disease resistanc.</title>
        <authorList>
            <person name="Jiang F."/>
        </authorList>
    </citation>
    <scope>NUCLEOTIDE SEQUENCE [LARGE SCALE GENOMIC DNA]</scope>
    <source>
        <strain evidence="1">DUOXIRENSHENG_FW03</strain>
        <tissue evidence="1">Leaves</tissue>
    </source>
</reference>
<name>A0AAN9RK01_PSOTE</name>
<dbReference type="Proteomes" id="UP001386955">
    <property type="component" value="Unassembled WGS sequence"/>
</dbReference>
<organism evidence="1 2">
    <name type="scientific">Psophocarpus tetragonolobus</name>
    <name type="common">Winged bean</name>
    <name type="synonym">Dolichos tetragonolobus</name>
    <dbReference type="NCBI Taxonomy" id="3891"/>
    <lineage>
        <taxon>Eukaryota</taxon>
        <taxon>Viridiplantae</taxon>
        <taxon>Streptophyta</taxon>
        <taxon>Embryophyta</taxon>
        <taxon>Tracheophyta</taxon>
        <taxon>Spermatophyta</taxon>
        <taxon>Magnoliopsida</taxon>
        <taxon>eudicotyledons</taxon>
        <taxon>Gunneridae</taxon>
        <taxon>Pentapetalae</taxon>
        <taxon>rosids</taxon>
        <taxon>fabids</taxon>
        <taxon>Fabales</taxon>
        <taxon>Fabaceae</taxon>
        <taxon>Papilionoideae</taxon>
        <taxon>50 kb inversion clade</taxon>
        <taxon>NPAAA clade</taxon>
        <taxon>indigoferoid/millettioid clade</taxon>
        <taxon>Phaseoleae</taxon>
        <taxon>Psophocarpus</taxon>
    </lineage>
</organism>
<dbReference type="EMBL" id="JAYMYS010000062">
    <property type="protein sequence ID" value="KAK7375456.1"/>
    <property type="molecule type" value="Genomic_DNA"/>
</dbReference>
<proteinExistence type="predicted"/>
<evidence type="ECO:0000313" key="2">
    <source>
        <dbReference type="Proteomes" id="UP001386955"/>
    </source>
</evidence>
<evidence type="ECO:0000313" key="1">
    <source>
        <dbReference type="EMBL" id="KAK7375456.1"/>
    </source>
</evidence>
<keyword evidence="2" id="KW-1185">Reference proteome</keyword>
<protein>
    <submittedName>
        <fullName evidence="1">Uncharacterized protein</fullName>
    </submittedName>
</protein>
<comment type="caution">
    <text evidence="1">The sequence shown here is derived from an EMBL/GenBank/DDBJ whole genome shotgun (WGS) entry which is preliminary data.</text>
</comment>
<gene>
    <name evidence="1" type="ORF">VNO78_35835</name>
</gene>
<dbReference type="AlphaFoldDB" id="A0AAN9RK01"/>
<sequence length="243" mass="26690">MLYILGTAYEIHGAVAKSTAVCLTSFFMNVESWPLLGQVDVGLWPTKPQSEDNSLALPTWLSRGVERLTPPGPWDFLEALWGVWFARPKTNGCGEIHSPVPNIILRECGILAAPRSRLWPTKPQSEDNSLALPTWLSRGVERLTPPGPWDFLEALWGVWFARPKTNGCGEIHSPVPNIILHECGILAAPRSSEMDVGVFLCWKCPENNAFVPKRSPPSTLKCEILADPGQVGGCRVVADQATI</sequence>